<evidence type="ECO:0000313" key="2">
    <source>
        <dbReference type="Proteomes" id="UP000196536"/>
    </source>
</evidence>
<keyword evidence="2" id="KW-1185">Reference proteome</keyword>
<dbReference type="RefSeq" id="WP_087621428.1">
    <property type="nucleotide sequence ID" value="NZ_NEXX01000006.1"/>
</dbReference>
<name>A0A1Z9YUL1_9GAMM</name>
<dbReference type="EMBL" id="NEXX01000006">
    <property type="protein sequence ID" value="OUY05873.1"/>
    <property type="molecule type" value="Genomic_DNA"/>
</dbReference>
<evidence type="ECO:0000313" key="1">
    <source>
        <dbReference type="EMBL" id="OUY05873.1"/>
    </source>
</evidence>
<sequence length="165" mass="19548">MFNPIKLEDLLSNTVYSDCTIDISVIDEESGGIYTGYLESIEMYVNSNLFKQRYSENTHQYLSRFWFYNPAHHVHDWLTSSTCTMPISWLVWSKSMLKWDYLPSDFQPWALAVLEWFDLERYHQAYHLPQEEYEAIKHDLPLVIEGLKNYPVEKLAPPVGENENM</sequence>
<gene>
    <name evidence="1" type="ORF">CAP51_14220</name>
</gene>
<proteinExistence type="predicted"/>
<dbReference type="Proteomes" id="UP000196536">
    <property type="component" value="Unassembled WGS sequence"/>
</dbReference>
<dbReference type="AlphaFoldDB" id="A0A1Z9YUL1"/>
<accession>A0A1Z9YUL1</accession>
<reference evidence="1 2" key="1">
    <citation type="submission" date="2017-05" db="EMBL/GenBank/DDBJ databases">
        <title>Acinetobacter populi ANC 5415 (= PBJ7), whole genome shotgun sequencing project.</title>
        <authorList>
            <person name="Nemec A."/>
            <person name="Radolfova-Krizova L."/>
        </authorList>
    </citation>
    <scope>NUCLEOTIDE SEQUENCE [LARGE SCALE GENOMIC DNA]</scope>
    <source>
        <strain evidence="1 2">PBJ7</strain>
    </source>
</reference>
<organism evidence="1 2">
    <name type="scientific">Acinetobacter populi</name>
    <dbReference type="NCBI Taxonomy" id="1582270"/>
    <lineage>
        <taxon>Bacteria</taxon>
        <taxon>Pseudomonadati</taxon>
        <taxon>Pseudomonadota</taxon>
        <taxon>Gammaproteobacteria</taxon>
        <taxon>Moraxellales</taxon>
        <taxon>Moraxellaceae</taxon>
        <taxon>Acinetobacter</taxon>
    </lineage>
</organism>
<protein>
    <submittedName>
        <fullName evidence="1">Uncharacterized protein</fullName>
    </submittedName>
</protein>
<comment type="caution">
    <text evidence="1">The sequence shown here is derived from an EMBL/GenBank/DDBJ whole genome shotgun (WGS) entry which is preliminary data.</text>
</comment>